<dbReference type="InterPro" id="IPR029063">
    <property type="entry name" value="SAM-dependent_MTases_sf"/>
</dbReference>
<dbReference type="PANTHER" id="PTHR33841:SF1">
    <property type="entry name" value="DNA METHYLTRANSFERASE A"/>
    <property type="match status" value="1"/>
</dbReference>
<dbReference type="Pfam" id="PF02384">
    <property type="entry name" value="N6_Mtase"/>
    <property type="match status" value="1"/>
</dbReference>
<dbReference type="HOGENOM" id="CLU_009503_1_0_11"/>
<dbReference type="PANTHER" id="PTHR33841">
    <property type="entry name" value="DNA METHYLTRANSFERASE YEEA-RELATED"/>
    <property type="match status" value="1"/>
</dbReference>
<evidence type="ECO:0000256" key="1">
    <source>
        <dbReference type="ARBA" id="ARBA00011900"/>
    </source>
</evidence>
<dbReference type="EC" id="2.1.1.72" evidence="1"/>
<comment type="caution">
    <text evidence="8">The sequence shown here is derived from an EMBL/GenBank/DDBJ whole genome shotgun (WGS) entry which is preliminary data.</text>
</comment>
<dbReference type="GO" id="GO:0008170">
    <property type="term" value="F:N-methyltransferase activity"/>
    <property type="evidence" value="ECO:0007669"/>
    <property type="project" value="InterPro"/>
</dbReference>
<keyword evidence="9" id="KW-1185">Reference proteome</keyword>
<feature type="region of interest" description="Disordered" evidence="5">
    <location>
        <begin position="379"/>
        <end position="417"/>
    </location>
</feature>
<evidence type="ECO:0000256" key="4">
    <source>
        <dbReference type="ARBA" id="ARBA00047942"/>
    </source>
</evidence>
<dbReference type="PRINTS" id="PR00507">
    <property type="entry name" value="N12N6MTFRASE"/>
</dbReference>
<feature type="domain" description="Type ISP restriction-modification enzyme LLaBIII C-terminal specificity" evidence="7">
    <location>
        <begin position="592"/>
        <end position="916"/>
    </location>
</feature>
<accession>R4Z2W0</accession>
<dbReference type="InterPro" id="IPR041635">
    <property type="entry name" value="Type_ISP_LLaBIII_C"/>
</dbReference>
<evidence type="ECO:0000259" key="6">
    <source>
        <dbReference type="Pfam" id="PF02384"/>
    </source>
</evidence>
<dbReference type="Proteomes" id="UP000018291">
    <property type="component" value="Unassembled WGS sequence"/>
</dbReference>
<keyword evidence="3" id="KW-0808">Transferase</keyword>
<dbReference type="Pfam" id="PF18135">
    <property type="entry name" value="Type_ISP_C"/>
    <property type="match status" value="1"/>
</dbReference>
<dbReference type="SUPFAM" id="SSF53335">
    <property type="entry name" value="S-adenosyl-L-methionine-dependent methyltransferases"/>
    <property type="match status" value="1"/>
</dbReference>
<evidence type="ECO:0000259" key="7">
    <source>
        <dbReference type="Pfam" id="PF18135"/>
    </source>
</evidence>
<feature type="domain" description="DNA methylase adenine-specific" evidence="6">
    <location>
        <begin position="201"/>
        <end position="392"/>
    </location>
</feature>
<evidence type="ECO:0000256" key="2">
    <source>
        <dbReference type="ARBA" id="ARBA00022603"/>
    </source>
</evidence>
<reference evidence="8 9" key="1">
    <citation type="journal article" date="2013" name="ISME J.">
        <title>Metabolic model for the filamentous 'Candidatus Microthrix parvicella' based on genomic and metagenomic analyses.</title>
        <authorList>
            <person name="Jon McIlroy S."/>
            <person name="Kristiansen R."/>
            <person name="Albertsen M."/>
            <person name="Michael Karst S."/>
            <person name="Rossetti S."/>
            <person name="Lund Nielsen J."/>
            <person name="Tandoi V."/>
            <person name="James Seviour R."/>
            <person name="Nielsen P.H."/>
        </authorList>
    </citation>
    <scope>NUCLEOTIDE SEQUENCE [LARGE SCALE GENOMIC DNA]</scope>
    <source>
        <strain evidence="8 9">RN1</strain>
    </source>
</reference>
<name>R4Z2W0_9ACTN</name>
<dbReference type="GO" id="GO:0009007">
    <property type="term" value="F:site-specific DNA-methyltransferase (adenine-specific) activity"/>
    <property type="evidence" value="ECO:0007669"/>
    <property type="project" value="UniProtKB-EC"/>
</dbReference>
<dbReference type="InterPro" id="IPR003356">
    <property type="entry name" value="DNA_methylase_A-5"/>
</dbReference>
<gene>
    <name evidence="8" type="ORF">BN381_640006</name>
</gene>
<comment type="catalytic activity">
    <reaction evidence="4">
        <text>a 2'-deoxyadenosine in DNA + S-adenosyl-L-methionine = an N(6)-methyl-2'-deoxyadenosine in DNA + S-adenosyl-L-homocysteine + H(+)</text>
        <dbReference type="Rhea" id="RHEA:15197"/>
        <dbReference type="Rhea" id="RHEA-COMP:12418"/>
        <dbReference type="Rhea" id="RHEA-COMP:12419"/>
        <dbReference type="ChEBI" id="CHEBI:15378"/>
        <dbReference type="ChEBI" id="CHEBI:57856"/>
        <dbReference type="ChEBI" id="CHEBI:59789"/>
        <dbReference type="ChEBI" id="CHEBI:90615"/>
        <dbReference type="ChEBI" id="CHEBI:90616"/>
        <dbReference type="EC" id="2.1.1.72"/>
    </reaction>
</comment>
<evidence type="ECO:0000313" key="9">
    <source>
        <dbReference type="Proteomes" id="UP000018291"/>
    </source>
</evidence>
<organism evidence="8 9">
    <name type="scientific">Candidatus Neomicrothrix parvicella RN1</name>
    <dbReference type="NCBI Taxonomy" id="1229780"/>
    <lineage>
        <taxon>Bacteria</taxon>
        <taxon>Bacillati</taxon>
        <taxon>Actinomycetota</taxon>
        <taxon>Acidimicrobiia</taxon>
        <taxon>Acidimicrobiales</taxon>
        <taxon>Microthrixaceae</taxon>
        <taxon>Candidatus Neomicrothrix</taxon>
    </lineage>
</organism>
<dbReference type="eggNOG" id="COG0286">
    <property type="taxonomic scope" value="Bacteria"/>
</dbReference>
<evidence type="ECO:0000256" key="5">
    <source>
        <dbReference type="SAM" id="MobiDB-lite"/>
    </source>
</evidence>
<evidence type="ECO:0000256" key="3">
    <source>
        <dbReference type="ARBA" id="ARBA00022679"/>
    </source>
</evidence>
<feature type="compositionally biased region" description="Basic and acidic residues" evidence="5">
    <location>
        <begin position="381"/>
        <end position="393"/>
    </location>
</feature>
<keyword evidence="2" id="KW-0489">Methyltransferase</keyword>
<evidence type="ECO:0000313" key="8">
    <source>
        <dbReference type="EMBL" id="CCM65259.1"/>
    </source>
</evidence>
<dbReference type="GO" id="GO:0032259">
    <property type="term" value="P:methylation"/>
    <property type="evidence" value="ECO:0007669"/>
    <property type="project" value="UniProtKB-KW"/>
</dbReference>
<dbReference type="STRING" id="1229780.BN381_640006"/>
<dbReference type="GO" id="GO:0003677">
    <property type="term" value="F:DNA binding"/>
    <property type="evidence" value="ECO:0007669"/>
    <property type="project" value="InterPro"/>
</dbReference>
<dbReference type="AlphaFoldDB" id="R4Z2W0"/>
<proteinExistence type="predicted"/>
<sequence length="994" mass="109436">MLYCNGLMLARYESGRLVDATDRGALFFGDVDATADEIAVSDDSIRTDFERILKDALQWEPTPPSSMRQMARHLAPLARNLKAEIKAAMKRPGSAMRSAKEAWTESLMEGATDDDFADGYAQAAVFAMLFARLDGAPTPLTLDSIKSTIKADHLLLFGVIETIMRTTTRDEVRNSLDGVVRYVSAVEPAALAEAGENPWHDFYEFFTAEYDPARRNDTGVYFTPKPVVDFQVAQIHEWLIANGFDDSFATPGVKVIDPATGSGTYLLAVIERTRRYLSSRGRPGIDDDPIYADRLAENLYGIEIGVGAYSIAQLRVARALADMKGTGDAPTVNVLLSDTLTNPWGEAQQKFFLPELAGEQEKANALKASTDVTVVLGNPPYDREEGAAEDNRRQHGGWVRHDHRTNQASGPADKPLLDDFRDRAVGRGNGKAVAKAIPNLYIYFWRWAIWKAFEQNESPAIVSFISPMGFLSGVGTEAMRAWIREQADSVVTYDLLGERRGERRTFNIFTDIKTATGVTTAARSAVPPEPSTLAPWHRVVVTGTPKERLSKLATWSATGIPELTVTEPGGLFDDVVPDVAGELRSHIPLSHIFPVHRKGVQAQRVWPYSETRALAEQRWARLADADPEQRPALLGENGSNKAADSKMGLLGVRLEPLSEIDQNAKPELIVESQYRPFDVHHLVADARVLGRPSRDMWTVHGSHQTYFVSRFVTEGASDGPVALVTPHIPDLDCSNGASGGGADVAPLYRSHDETTPNVNVSLLSALCSQYGATITATDVMMYCNGLLGTGAYSERFWAALAYCTPHVAFPEDRGTFDAIVEVGSYAAWLHSGETVGSDSERFELGEPPIKTEATADRQASGMPTTWTWDSAAGTIEVDRRIRITGVPEDVWEFLFLGKRPIESWLNYRKHNRAKGGRAKTTELDDLRPDWGPETSRDLVDLVVRVWKMKGLEVYARDLIDAVFSLPASLDFDEPAKAERAVIPNVSDQQSPLPL</sequence>
<dbReference type="InterPro" id="IPR050953">
    <property type="entry name" value="N4_N6_ade-DNA_methylase"/>
</dbReference>
<protein>
    <recommendedName>
        <fullName evidence="1">site-specific DNA-methyltransferase (adenine-specific)</fullName>
        <ecNumber evidence="1">2.1.1.72</ecNumber>
    </recommendedName>
</protein>
<dbReference type="Gene3D" id="3.40.50.150">
    <property type="entry name" value="Vaccinia Virus protein VP39"/>
    <property type="match status" value="1"/>
</dbReference>
<dbReference type="EMBL" id="CANL01000061">
    <property type="protein sequence ID" value="CCM65259.1"/>
    <property type="molecule type" value="Genomic_DNA"/>
</dbReference>